<evidence type="ECO:0000259" key="4">
    <source>
        <dbReference type="Pfam" id="PF00135"/>
    </source>
</evidence>
<name>A0A7R7ZU50_ASPKA</name>
<sequence length="563" mass="61226">MLLTRCLCSNYRPAEARFSIIYPLHEALKGLVRLPNRFAAQLRGYRGPYRKMLTRLCIIATLLVSHCVAVPTSPATRDTNGEGLLVQTSSGPIQGFFNQTAPDVRQWLGVPFAEPPVGDLRFSSPVKKQPNGTVNAFALPSSCIQQTSNSSTIYTTYETGFLISGGDSEDCLYLSIWAPRIENIQSQQRPLPVLLYIPGGGFTSGGEASLYKIPDKWVQRTQSHIVVIMNYRVNVFGFPNAEGLSEQNVGLLDQRMAVEWVAANIANFGGDPARIALWGQSAGAASVTAYSYGYPGDPIVAALIADSGAPNIVDNEDYAHTNFTFLASLVGCDGLSSTEELSCMRNVSARKLQTALSTYSGLQSISFTPAVDNKTFFANWTERAITGKVAKIPLITGSNTNEGAGFVSFTPAGPSKSTLFEITESIIACPIAEEVKNRNLANLTTYRYQYAGNFTNISPLPWFGAYHSAELPILFGTHYEYGGPSTQYEWDVSYAMQALWLSFVEDPARGPVRLAVGNVPANPTNESYFAWPAFEQGSDDLLVFAEGGKVMQLVGAGRIDDYC</sequence>
<dbReference type="PROSITE" id="PS00941">
    <property type="entry name" value="CARBOXYLESTERASE_B_2"/>
    <property type="match status" value="1"/>
</dbReference>
<evidence type="ECO:0000256" key="1">
    <source>
        <dbReference type="ARBA" id="ARBA00005964"/>
    </source>
</evidence>
<gene>
    <name evidence="5" type="ORF">AKAW2_11759A</name>
</gene>
<dbReference type="InterPro" id="IPR050654">
    <property type="entry name" value="AChE-related_enzymes"/>
</dbReference>
<dbReference type="RefSeq" id="XP_041538479.1">
    <property type="nucleotide sequence ID" value="XM_041684278.1"/>
</dbReference>
<feature type="domain" description="Carboxylesterase type B" evidence="4">
    <location>
        <begin position="422"/>
        <end position="545"/>
    </location>
</feature>
<dbReference type="EC" id="3.1.1.-" evidence="3"/>
<accession>A0A7R7ZU50</accession>
<evidence type="ECO:0000256" key="2">
    <source>
        <dbReference type="ARBA" id="ARBA00022801"/>
    </source>
</evidence>
<dbReference type="GO" id="GO:0052689">
    <property type="term" value="F:carboxylic ester hydrolase activity"/>
    <property type="evidence" value="ECO:0007669"/>
    <property type="project" value="TreeGrafter"/>
</dbReference>
<dbReference type="AlphaFoldDB" id="A0A7R7ZU50"/>
<comment type="similarity">
    <text evidence="1 3">Belongs to the type-B carboxylesterase/lipase family.</text>
</comment>
<dbReference type="InterPro" id="IPR029058">
    <property type="entry name" value="AB_hydrolase_fold"/>
</dbReference>
<evidence type="ECO:0000313" key="6">
    <source>
        <dbReference type="Proteomes" id="UP000661280"/>
    </source>
</evidence>
<dbReference type="InterPro" id="IPR019826">
    <property type="entry name" value="Carboxylesterase_B_AS"/>
</dbReference>
<dbReference type="KEGG" id="aluc:AKAW2_11759A"/>
<organism evidence="5 6">
    <name type="scientific">Aspergillus kawachii</name>
    <name type="common">White koji mold</name>
    <name type="synonym">Aspergillus awamori var. kawachi</name>
    <dbReference type="NCBI Taxonomy" id="1069201"/>
    <lineage>
        <taxon>Eukaryota</taxon>
        <taxon>Fungi</taxon>
        <taxon>Dikarya</taxon>
        <taxon>Ascomycota</taxon>
        <taxon>Pezizomycotina</taxon>
        <taxon>Eurotiomycetes</taxon>
        <taxon>Eurotiomycetidae</taxon>
        <taxon>Eurotiales</taxon>
        <taxon>Aspergillaceae</taxon>
        <taxon>Aspergillus</taxon>
        <taxon>Aspergillus subgen. Circumdati</taxon>
    </lineage>
</organism>
<evidence type="ECO:0000256" key="3">
    <source>
        <dbReference type="RuleBase" id="RU361235"/>
    </source>
</evidence>
<dbReference type="InterPro" id="IPR019819">
    <property type="entry name" value="Carboxylesterase_B_CS"/>
</dbReference>
<keyword evidence="2 3" id="KW-0378">Hydrolase</keyword>
<proteinExistence type="inferred from homology"/>
<dbReference type="EMBL" id="AP024425">
    <property type="protein sequence ID" value="BCR94713.1"/>
    <property type="molecule type" value="Genomic_DNA"/>
</dbReference>
<dbReference type="Proteomes" id="UP000661280">
    <property type="component" value="Chromosome 1"/>
</dbReference>
<dbReference type="OrthoDB" id="408631at2759"/>
<dbReference type="Pfam" id="PF00135">
    <property type="entry name" value="COesterase"/>
    <property type="match status" value="2"/>
</dbReference>
<dbReference type="PANTHER" id="PTHR43918:SF4">
    <property type="entry name" value="CARBOXYLIC ESTER HYDROLASE"/>
    <property type="match status" value="1"/>
</dbReference>
<keyword evidence="6" id="KW-1185">Reference proteome</keyword>
<dbReference type="PANTHER" id="PTHR43918">
    <property type="entry name" value="ACETYLCHOLINESTERASE"/>
    <property type="match status" value="1"/>
</dbReference>
<feature type="domain" description="Carboxylesterase type B" evidence="4">
    <location>
        <begin position="85"/>
        <end position="414"/>
    </location>
</feature>
<dbReference type="PROSITE" id="PS00122">
    <property type="entry name" value="CARBOXYLESTERASE_B_1"/>
    <property type="match status" value="1"/>
</dbReference>
<dbReference type="SUPFAM" id="SSF53474">
    <property type="entry name" value="alpha/beta-Hydrolases"/>
    <property type="match status" value="1"/>
</dbReference>
<dbReference type="GeneID" id="64956038"/>
<evidence type="ECO:0000313" key="5">
    <source>
        <dbReference type="EMBL" id="BCR94713.1"/>
    </source>
</evidence>
<dbReference type="Gene3D" id="3.40.50.1820">
    <property type="entry name" value="alpha/beta hydrolase"/>
    <property type="match status" value="2"/>
</dbReference>
<protein>
    <recommendedName>
        <fullName evidence="3">Carboxylic ester hydrolase</fullName>
        <ecNumber evidence="3">3.1.1.-</ecNumber>
    </recommendedName>
</protein>
<reference evidence="5" key="2">
    <citation type="submission" date="2021-02" db="EMBL/GenBank/DDBJ databases">
        <title>Aspergillus luchuensis mut. kawachii IFO 4304 genome sequence.</title>
        <authorList>
            <person name="Mori K."/>
            <person name="Kadooka C."/>
            <person name="Goto M."/>
            <person name="Futagami T."/>
        </authorList>
    </citation>
    <scope>NUCLEOTIDE SEQUENCE</scope>
    <source>
        <strain evidence="5">IFO 4308</strain>
    </source>
</reference>
<reference evidence="5" key="1">
    <citation type="submission" date="2021-01" db="EMBL/GenBank/DDBJ databases">
        <authorList>
            <consortium name="Aspergillus luchuensis mut. kawachii IFO 4304 genome sequencing consortium"/>
            <person name="Kazuki M."/>
            <person name="Futagami T."/>
        </authorList>
    </citation>
    <scope>NUCLEOTIDE SEQUENCE</scope>
    <source>
        <strain evidence="5">IFO 4308</strain>
    </source>
</reference>
<dbReference type="InterPro" id="IPR002018">
    <property type="entry name" value="CarbesteraseB"/>
</dbReference>